<dbReference type="PANTHER" id="PTHR10884">
    <property type="entry name" value="NADH DEHYDROGENASE UBIQUINONE IRON-SULFUR PROTEIN 3"/>
    <property type="match status" value="1"/>
</dbReference>
<dbReference type="InterPro" id="IPR001268">
    <property type="entry name" value="NADH_UbQ_OxRdtase_30kDa_su"/>
</dbReference>
<comment type="subunit">
    <text evidence="10">NDH-1 is composed of 14 different subunits. Subunits NuoB, C, D, E, F, and G constitute the peripheral sector of the complex.</text>
</comment>
<feature type="domain" description="NADH:ubiquinone oxidoreductase 30kDa subunit" evidence="13">
    <location>
        <begin position="38"/>
        <end position="159"/>
    </location>
</feature>
<evidence type="ECO:0000313" key="15">
    <source>
        <dbReference type="Proteomes" id="UP000199412"/>
    </source>
</evidence>
<evidence type="ECO:0000259" key="13">
    <source>
        <dbReference type="Pfam" id="PF00329"/>
    </source>
</evidence>
<keyword evidence="3 10" id="KW-1003">Cell membrane</keyword>
<name>A0A1G7A7S9_9PROT</name>
<evidence type="ECO:0000256" key="3">
    <source>
        <dbReference type="ARBA" id="ARBA00022475"/>
    </source>
</evidence>
<evidence type="ECO:0000256" key="8">
    <source>
        <dbReference type="ARBA" id="ARBA00023075"/>
    </source>
</evidence>
<evidence type="ECO:0000256" key="6">
    <source>
        <dbReference type="ARBA" id="ARBA00022967"/>
    </source>
</evidence>
<dbReference type="AlphaFoldDB" id="A0A1G7A7S9"/>
<keyword evidence="4" id="KW-0997">Cell inner membrane</keyword>
<evidence type="ECO:0000256" key="9">
    <source>
        <dbReference type="ARBA" id="ARBA00049551"/>
    </source>
</evidence>
<evidence type="ECO:0000256" key="7">
    <source>
        <dbReference type="ARBA" id="ARBA00023027"/>
    </source>
</evidence>
<reference evidence="14 15" key="1">
    <citation type="submission" date="2016-10" db="EMBL/GenBank/DDBJ databases">
        <authorList>
            <person name="de Groot N.N."/>
        </authorList>
    </citation>
    <scope>NUCLEOTIDE SEQUENCE [LARGE SCALE GENOMIC DNA]</scope>
    <source>
        <strain evidence="14 15">ATCC 700224</strain>
    </source>
</reference>
<dbReference type="GO" id="GO:0008137">
    <property type="term" value="F:NADH dehydrogenase (ubiquinone) activity"/>
    <property type="evidence" value="ECO:0007669"/>
    <property type="project" value="UniProtKB-EC"/>
</dbReference>
<dbReference type="NCBIfam" id="TIGR01961">
    <property type="entry name" value="NuoC_fam"/>
    <property type="match status" value="1"/>
</dbReference>
<dbReference type="GO" id="GO:0050136">
    <property type="term" value="F:NADH dehydrogenase (quinone) (non-electrogenic) activity"/>
    <property type="evidence" value="ECO:0007669"/>
    <property type="project" value="UniProtKB-UniRule"/>
</dbReference>
<evidence type="ECO:0000256" key="1">
    <source>
        <dbReference type="ARBA" id="ARBA00007569"/>
    </source>
</evidence>
<dbReference type="InterPro" id="IPR020396">
    <property type="entry name" value="NADH_UbQ_OxRdtase_CS"/>
</dbReference>
<dbReference type="EMBL" id="FNAP01000003">
    <property type="protein sequence ID" value="SDE09936.1"/>
    <property type="molecule type" value="Genomic_DNA"/>
</dbReference>
<dbReference type="FunFam" id="3.30.460.80:FF:000002">
    <property type="entry name" value="NADH dehydrogenase iron-sulfur protein 3, mitochondrial"/>
    <property type="match status" value="1"/>
</dbReference>
<dbReference type="HAMAP" id="MF_01357">
    <property type="entry name" value="NDH1_NuoC"/>
    <property type="match status" value="1"/>
</dbReference>
<dbReference type="RefSeq" id="WP_092783744.1">
    <property type="nucleotide sequence ID" value="NZ_FNAP01000003.1"/>
</dbReference>
<protein>
    <recommendedName>
        <fullName evidence="10">NADH-quinone oxidoreductase subunit C</fullName>
        <ecNumber evidence="10">7.1.1.-</ecNumber>
    </recommendedName>
    <alternativeName>
        <fullName evidence="10">NADH dehydrogenase I subunit C</fullName>
    </alternativeName>
    <alternativeName>
        <fullName evidence="10">NDH-1 subunit C</fullName>
    </alternativeName>
</protein>
<dbReference type="GO" id="GO:0048038">
    <property type="term" value="F:quinone binding"/>
    <property type="evidence" value="ECO:0007669"/>
    <property type="project" value="UniProtKB-KW"/>
</dbReference>
<dbReference type="InterPro" id="IPR037232">
    <property type="entry name" value="NADH_quin_OxRdtase_su_C/D-like"/>
</dbReference>
<dbReference type="NCBIfam" id="NF004730">
    <property type="entry name" value="PRK06074.1-1"/>
    <property type="match status" value="1"/>
</dbReference>
<dbReference type="OrthoDB" id="9803286at2"/>
<keyword evidence="6 10" id="KW-1278">Translocase</keyword>
<keyword evidence="15" id="KW-1185">Reference proteome</keyword>
<comment type="subcellular location">
    <subcellularLocation>
        <location evidence="10">Cell membrane</location>
        <topology evidence="10">Peripheral membrane protein</topology>
        <orientation evidence="10">Cytoplasmic side</orientation>
    </subcellularLocation>
</comment>
<gene>
    <name evidence="10" type="primary">nuoC</name>
    <name evidence="14" type="ORF">SAMN05421720_103179</name>
</gene>
<dbReference type="Proteomes" id="UP000199412">
    <property type="component" value="Unassembled WGS sequence"/>
</dbReference>
<keyword evidence="10" id="KW-0472">Membrane</keyword>
<evidence type="ECO:0000313" key="14">
    <source>
        <dbReference type="EMBL" id="SDE09936.1"/>
    </source>
</evidence>
<dbReference type="NCBIfam" id="NF004733">
    <property type="entry name" value="PRK06074.1-5"/>
    <property type="match status" value="1"/>
</dbReference>
<accession>A0A1G7A7S9</accession>
<evidence type="ECO:0000256" key="5">
    <source>
        <dbReference type="ARBA" id="ARBA00022719"/>
    </source>
</evidence>
<comment type="catalytic activity">
    <reaction evidence="9">
        <text>a ubiquinone + NADH + 5 H(+)(in) = a ubiquinol + NAD(+) + 4 H(+)(out)</text>
        <dbReference type="Rhea" id="RHEA:29091"/>
        <dbReference type="Rhea" id="RHEA-COMP:9565"/>
        <dbReference type="Rhea" id="RHEA-COMP:9566"/>
        <dbReference type="ChEBI" id="CHEBI:15378"/>
        <dbReference type="ChEBI" id="CHEBI:16389"/>
        <dbReference type="ChEBI" id="CHEBI:17976"/>
        <dbReference type="ChEBI" id="CHEBI:57540"/>
        <dbReference type="ChEBI" id="CHEBI:57945"/>
        <dbReference type="EC" id="7.1.1.2"/>
    </reaction>
</comment>
<keyword evidence="5 10" id="KW-0874">Quinone</keyword>
<keyword evidence="8 10" id="KW-0830">Ubiquinone</keyword>
<comment type="function">
    <text evidence="10">NDH-1 shuttles electrons from NADH, via FMN and iron-sulfur (Fe-S) centers, to quinones in the respiratory chain. The immediate electron acceptor for the enzyme in this species is believed to be ubiquinone. Couples the redox reaction to proton translocation (for every two electrons transferred, four hydrogen ions are translocated across the cytoplasmic membrane), and thus conserves the redox energy in a proton gradient.</text>
</comment>
<organism evidence="14 15">
    <name type="scientific">Rhodospira trueperi</name>
    <dbReference type="NCBI Taxonomy" id="69960"/>
    <lineage>
        <taxon>Bacteria</taxon>
        <taxon>Pseudomonadati</taxon>
        <taxon>Pseudomonadota</taxon>
        <taxon>Alphaproteobacteria</taxon>
        <taxon>Rhodospirillales</taxon>
        <taxon>Rhodospirillaceae</taxon>
        <taxon>Rhodospira</taxon>
    </lineage>
</organism>
<proteinExistence type="inferred from homology"/>
<evidence type="ECO:0000256" key="2">
    <source>
        <dbReference type="ARBA" id="ARBA00022448"/>
    </source>
</evidence>
<keyword evidence="7 10" id="KW-0520">NAD</keyword>
<evidence type="ECO:0000256" key="10">
    <source>
        <dbReference type="HAMAP-Rule" id="MF_01357"/>
    </source>
</evidence>
<comment type="similarity">
    <text evidence="1 10 11">Belongs to the complex I 30 kDa subunit family.</text>
</comment>
<comment type="catalytic activity">
    <reaction evidence="10 12">
        <text>a quinone + NADH + 5 H(+)(in) = a quinol + NAD(+) + 4 H(+)(out)</text>
        <dbReference type="Rhea" id="RHEA:57888"/>
        <dbReference type="ChEBI" id="CHEBI:15378"/>
        <dbReference type="ChEBI" id="CHEBI:24646"/>
        <dbReference type="ChEBI" id="CHEBI:57540"/>
        <dbReference type="ChEBI" id="CHEBI:57945"/>
        <dbReference type="ChEBI" id="CHEBI:132124"/>
    </reaction>
</comment>
<evidence type="ECO:0000256" key="12">
    <source>
        <dbReference type="RuleBase" id="RU003582"/>
    </source>
</evidence>
<dbReference type="SUPFAM" id="SSF143243">
    <property type="entry name" value="Nqo5-like"/>
    <property type="match status" value="1"/>
</dbReference>
<dbReference type="PROSITE" id="PS00542">
    <property type="entry name" value="COMPLEX1_30K"/>
    <property type="match status" value="1"/>
</dbReference>
<dbReference type="InterPro" id="IPR010218">
    <property type="entry name" value="NADH_DH_suC"/>
</dbReference>
<keyword evidence="2 10" id="KW-0813">Transport</keyword>
<evidence type="ECO:0000256" key="11">
    <source>
        <dbReference type="RuleBase" id="RU003456"/>
    </source>
</evidence>
<dbReference type="EC" id="7.1.1.-" evidence="10"/>
<dbReference type="Pfam" id="PF00329">
    <property type="entry name" value="Complex1_30kDa"/>
    <property type="match status" value="1"/>
</dbReference>
<dbReference type="STRING" id="69960.SAMN05421720_103179"/>
<dbReference type="PANTHER" id="PTHR10884:SF14">
    <property type="entry name" value="NADH DEHYDROGENASE [UBIQUINONE] IRON-SULFUR PROTEIN 3, MITOCHONDRIAL"/>
    <property type="match status" value="1"/>
</dbReference>
<dbReference type="GO" id="GO:0005886">
    <property type="term" value="C:plasma membrane"/>
    <property type="evidence" value="ECO:0007669"/>
    <property type="project" value="UniProtKB-SubCell"/>
</dbReference>
<dbReference type="Gene3D" id="3.30.460.80">
    <property type="entry name" value="NADH:ubiquinone oxidoreductase, 30kDa subunit"/>
    <property type="match status" value="1"/>
</dbReference>
<sequence>MSLSAEQIEALEDLGQHIASALPDAVRETHMSKDELVVSVNRNDIVRVLTMLRDDPNCMFQQLVDVCGVDWPEQDERFEVVYNLLSLKHNQRVRVRLTAGEDQPVPSVVGVYQTANWFEREVWDMYGVVFSNHPDLRRLLTDYGFEGHPLRKDFPLTGTVELRYDDEQARVVYEPVRLTQDFRNFDFLSPWEGALDPGVDAAARALPGDEKAAG</sequence>
<evidence type="ECO:0000256" key="4">
    <source>
        <dbReference type="ARBA" id="ARBA00022519"/>
    </source>
</evidence>